<feature type="domain" description="Methyltransferase type 11" evidence="4">
    <location>
        <begin position="56"/>
        <end position="141"/>
    </location>
</feature>
<feature type="region of interest" description="Disordered" evidence="3">
    <location>
        <begin position="260"/>
        <end position="287"/>
    </location>
</feature>
<evidence type="ECO:0000313" key="5">
    <source>
        <dbReference type="EMBL" id="MCQ8185247.1"/>
    </source>
</evidence>
<evidence type="ECO:0000256" key="1">
    <source>
        <dbReference type="ARBA" id="ARBA00022603"/>
    </source>
</evidence>
<dbReference type="Gene3D" id="3.40.50.150">
    <property type="entry name" value="Vaccinia Virus protein VP39"/>
    <property type="match status" value="1"/>
</dbReference>
<dbReference type="PANTHER" id="PTHR13090:SF1">
    <property type="entry name" value="ARGININE-HYDROXYLASE NDUFAF5, MITOCHONDRIAL"/>
    <property type="match status" value="1"/>
</dbReference>
<dbReference type="SUPFAM" id="SSF53335">
    <property type="entry name" value="S-adenosyl-L-methionine-dependent methyltransferases"/>
    <property type="match status" value="1"/>
</dbReference>
<protein>
    <submittedName>
        <fullName evidence="5">Methyltransferase domain-containing protein</fullName>
    </submittedName>
</protein>
<dbReference type="PANTHER" id="PTHR13090">
    <property type="entry name" value="ARGININE-HYDROXYLASE NDUFAF5, MITOCHONDRIAL"/>
    <property type="match status" value="1"/>
</dbReference>
<accession>A0A9X2L908</accession>
<dbReference type="InterPro" id="IPR029063">
    <property type="entry name" value="SAM-dependent_MTases_sf"/>
</dbReference>
<evidence type="ECO:0000256" key="3">
    <source>
        <dbReference type="SAM" id="MobiDB-lite"/>
    </source>
</evidence>
<evidence type="ECO:0000256" key="2">
    <source>
        <dbReference type="ARBA" id="ARBA00022679"/>
    </source>
</evidence>
<keyword evidence="6" id="KW-1185">Reference proteome</keyword>
<dbReference type="InterPro" id="IPR013216">
    <property type="entry name" value="Methyltransf_11"/>
</dbReference>
<organism evidence="5 6">
    <name type="scientific">Parvularcula maris</name>
    <dbReference type="NCBI Taxonomy" id="2965077"/>
    <lineage>
        <taxon>Bacteria</taxon>
        <taxon>Pseudomonadati</taxon>
        <taxon>Pseudomonadota</taxon>
        <taxon>Alphaproteobacteria</taxon>
        <taxon>Parvularculales</taxon>
        <taxon>Parvularculaceae</taxon>
        <taxon>Parvularcula</taxon>
    </lineage>
</organism>
<dbReference type="CDD" id="cd02440">
    <property type="entry name" value="AdoMet_MTases"/>
    <property type="match status" value="1"/>
</dbReference>
<dbReference type="GO" id="GO:0008757">
    <property type="term" value="F:S-adenosylmethionine-dependent methyltransferase activity"/>
    <property type="evidence" value="ECO:0007669"/>
    <property type="project" value="InterPro"/>
</dbReference>
<dbReference type="InterPro" id="IPR050602">
    <property type="entry name" value="Malonyl-ACP_OMT"/>
</dbReference>
<dbReference type="EMBL" id="JANIBC010000004">
    <property type="protein sequence ID" value="MCQ8185247.1"/>
    <property type="molecule type" value="Genomic_DNA"/>
</dbReference>
<dbReference type="GO" id="GO:0032259">
    <property type="term" value="P:methylation"/>
    <property type="evidence" value="ECO:0007669"/>
    <property type="project" value="UniProtKB-KW"/>
</dbReference>
<gene>
    <name evidence="5" type="ORF">NOG11_07560</name>
</gene>
<dbReference type="Pfam" id="PF08241">
    <property type="entry name" value="Methyltransf_11"/>
    <property type="match status" value="1"/>
</dbReference>
<reference evidence="5" key="1">
    <citation type="submission" date="2022-07" db="EMBL/GenBank/DDBJ databases">
        <title>Parvularcula maris sp. nov., an algicidal bacterium isolated from seawater.</title>
        <authorList>
            <person name="Li F."/>
        </authorList>
    </citation>
    <scope>NUCLEOTIDE SEQUENCE</scope>
    <source>
        <strain evidence="5">BGMRC 0090</strain>
    </source>
</reference>
<dbReference type="AlphaFoldDB" id="A0A9X2L908"/>
<dbReference type="Proteomes" id="UP001142610">
    <property type="component" value="Unassembled WGS sequence"/>
</dbReference>
<keyword evidence="2" id="KW-0808">Transferase</keyword>
<evidence type="ECO:0000259" key="4">
    <source>
        <dbReference type="Pfam" id="PF08241"/>
    </source>
</evidence>
<name>A0A9X2L908_9PROT</name>
<keyword evidence="1 5" id="KW-0489">Methyltransferase</keyword>
<sequence length="287" mass="30602">MQQPPSIFSAARRKLRLERAARNFPEHDFLHVRAAEDALDRLETVLKPFPKALFYGPGGPLLAERLTEGAQVGAITSAGESAAFLTARGADEPIEAPATALPFGDGSFELVVSLMSLHAVDDLPGALLEARRVLKPDGLFIAVFPAERTLLGLRQALRDAEAELTGGVAARVSPFVAIKDAGALLQRAGFALPVVDLQPVKVRYRSPATLLRDLRGMGETLALTRPSPPLRRDVLASALSRLEGEETLFELGVLTGWAPDASQPKPLKPGSAEMSMAEAIGRMGSSE</sequence>
<evidence type="ECO:0000313" key="6">
    <source>
        <dbReference type="Proteomes" id="UP001142610"/>
    </source>
</evidence>
<comment type="caution">
    <text evidence="5">The sequence shown here is derived from an EMBL/GenBank/DDBJ whole genome shotgun (WGS) entry which is preliminary data.</text>
</comment>
<proteinExistence type="predicted"/>
<dbReference type="RefSeq" id="WP_256619116.1">
    <property type="nucleotide sequence ID" value="NZ_JANIBC010000004.1"/>
</dbReference>